<gene>
    <name evidence="1" type="ORF">HNQ08_004896</name>
</gene>
<sequence>MLDAYAEGTMTTEEIQAWLPRHCSVRLSADGGSHFLPVRCSAHEYLRIAPDRLPLSSPESSVHERRDIVAQAARLFQVHPATVNCLILQLCAAEDTSDLASLGWTAIALGFLSETQAWRIESVREPRTSRVTALAIIYSRPLSRMRDTLTYSSN</sequence>
<protein>
    <submittedName>
        <fullName evidence="1">Uncharacterized protein</fullName>
    </submittedName>
</protein>
<accession>A0A7W8JZC9</accession>
<keyword evidence="2" id="KW-1185">Reference proteome</keyword>
<proteinExistence type="predicted"/>
<evidence type="ECO:0000313" key="1">
    <source>
        <dbReference type="EMBL" id="MBB5365770.1"/>
    </source>
</evidence>
<name>A0A7W8JZC9_9DEIO</name>
<organism evidence="1 2">
    <name type="scientific">Deinococcus humi</name>
    <dbReference type="NCBI Taxonomy" id="662880"/>
    <lineage>
        <taxon>Bacteria</taxon>
        <taxon>Thermotogati</taxon>
        <taxon>Deinococcota</taxon>
        <taxon>Deinococci</taxon>
        <taxon>Deinococcales</taxon>
        <taxon>Deinococcaceae</taxon>
        <taxon>Deinococcus</taxon>
    </lineage>
</organism>
<dbReference type="AlphaFoldDB" id="A0A7W8JZC9"/>
<evidence type="ECO:0000313" key="2">
    <source>
        <dbReference type="Proteomes" id="UP000552709"/>
    </source>
</evidence>
<dbReference type="Proteomes" id="UP000552709">
    <property type="component" value="Unassembled WGS sequence"/>
</dbReference>
<comment type="caution">
    <text evidence="1">The sequence shown here is derived from an EMBL/GenBank/DDBJ whole genome shotgun (WGS) entry which is preliminary data.</text>
</comment>
<reference evidence="1 2" key="1">
    <citation type="submission" date="2020-08" db="EMBL/GenBank/DDBJ databases">
        <title>Genomic Encyclopedia of Type Strains, Phase IV (KMG-IV): sequencing the most valuable type-strain genomes for metagenomic binning, comparative biology and taxonomic classification.</title>
        <authorList>
            <person name="Goeker M."/>
        </authorList>
    </citation>
    <scope>NUCLEOTIDE SEQUENCE [LARGE SCALE GENOMIC DNA]</scope>
    <source>
        <strain evidence="1 2">DSM 27939</strain>
    </source>
</reference>
<dbReference type="EMBL" id="JACHFL010000022">
    <property type="protein sequence ID" value="MBB5365770.1"/>
    <property type="molecule type" value="Genomic_DNA"/>
</dbReference>